<evidence type="ECO:0000259" key="1">
    <source>
        <dbReference type="Pfam" id="PF03358"/>
    </source>
</evidence>
<dbReference type="PANTHER" id="PTHR30543">
    <property type="entry name" value="CHROMATE REDUCTASE"/>
    <property type="match status" value="1"/>
</dbReference>
<dbReference type="AlphaFoldDB" id="A0A0F5LR89"/>
<dbReference type="InterPro" id="IPR005025">
    <property type="entry name" value="FMN_Rdtase-like_dom"/>
</dbReference>
<dbReference type="RefSeq" id="WP_046134870.1">
    <property type="nucleotide sequence ID" value="NZ_FQVC01000004.1"/>
</dbReference>
<organism evidence="2 4">
    <name type="scientific">Devosia limi DSM 17137</name>
    <dbReference type="NCBI Taxonomy" id="1121477"/>
    <lineage>
        <taxon>Bacteria</taxon>
        <taxon>Pseudomonadati</taxon>
        <taxon>Pseudomonadota</taxon>
        <taxon>Alphaproteobacteria</taxon>
        <taxon>Hyphomicrobiales</taxon>
        <taxon>Devosiaceae</taxon>
        <taxon>Devosia</taxon>
    </lineage>
</organism>
<protein>
    <submittedName>
        <fullName evidence="3">NAD(P)H-dependent FMN reductase</fullName>
    </submittedName>
    <submittedName>
        <fullName evidence="2">NADPH-dependent FMN reductase</fullName>
    </submittedName>
</protein>
<dbReference type="InterPro" id="IPR029039">
    <property type="entry name" value="Flavoprotein-like_sf"/>
</dbReference>
<dbReference type="InterPro" id="IPR050712">
    <property type="entry name" value="NAD(P)H-dep_reductase"/>
</dbReference>
<evidence type="ECO:0000313" key="2">
    <source>
        <dbReference type="EMBL" id="KKB84858.1"/>
    </source>
</evidence>
<dbReference type="EMBL" id="FQVC01000004">
    <property type="protein sequence ID" value="SHF08237.1"/>
    <property type="molecule type" value="Genomic_DNA"/>
</dbReference>
<dbReference type="Proteomes" id="UP000033608">
    <property type="component" value="Unassembled WGS sequence"/>
</dbReference>
<reference evidence="2 4" key="1">
    <citation type="submission" date="2015-03" db="EMBL/GenBank/DDBJ databases">
        <authorList>
            <person name="Hassan Y.I."/>
            <person name="Lepp D."/>
            <person name="Zhou T."/>
        </authorList>
    </citation>
    <scope>NUCLEOTIDE SEQUENCE [LARGE SCALE GENOMIC DNA]</scope>
    <source>
        <strain evidence="2 4">DSM 17137</strain>
    </source>
</reference>
<feature type="domain" description="NADPH-dependent FMN reductase-like" evidence="1">
    <location>
        <begin position="3"/>
        <end position="144"/>
    </location>
</feature>
<dbReference type="PATRIC" id="fig|1121477.3.peg.2782"/>
<gene>
    <name evidence="3" type="ORF">SAMN02745223_01778</name>
    <name evidence="2" type="ORF">VW29_08440</name>
</gene>
<dbReference type="PANTHER" id="PTHR30543:SF21">
    <property type="entry name" value="NAD(P)H-DEPENDENT FMN REDUCTASE LOT6"/>
    <property type="match status" value="1"/>
</dbReference>
<dbReference type="STRING" id="1121477.SAMN02745223_01778"/>
<dbReference type="Gene3D" id="3.40.50.360">
    <property type="match status" value="1"/>
</dbReference>
<dbReference type="SUPFAM" id="SSF52218">
    <property type="entry name" value="Flavoproteins"/>
    <property type="match status" value="1"/>
</dbReference>
<dbReference type="Proteomes" id="UP000184533">
    <property type="component" value="Unassembled WGS sequence"/>
</dbReference>
<dbReference type="GO" id="GO:0005829">
    <property type="term" value="C:cytosol"/>
    <property type="evidence" value="ECO:0007669"/>
    <property type="project" value="TreeGrafter"/>
</dbReference>
<dbReference type="EMBL" id="LAJF01000062">
    <property type="protein sequence ID" value="KKB84858.1"/>
    <property type="molecule type" value="Genomic_DNA"/>
</dbReference>
<dbReference type="GO" id="GO:0016491">
    <property type="term" value="F:oxidoreductase activity"/>
    <property type="evidence" value="ECO:0007669"/>
    <property type="project" value="InterPro"/>
</dbReference>
<evidence type="ECO:0000313" key="4">
    <source>
        <dbReference type="Proteomes" id="UP000033608"/>
    </source>
</evidence>
<accession>A0A0F5LR89</accession>
<dbReference type="OrthoDB" id="9812295at2"/>
<proteinExistence type="predicted"/>
<sequence>MPTVAVIVGSLSAASINRKYAKALAKLGAPLLDFDFIDLSALPHYNNDLWPNPPQAVLDLKRRVEAADGVLIVTPEYNRSFTGVIKSALEWGSRPWGKSSWGGKPVAITGTSVGAVGTAAAQTQLRTILPHLDMLVMGQPEIFLRTTPGLFDENDDVTNEETRTLLLGFMQRFATFVERHGTPNVQIAAE</sequence>
<dbReference type="Pfam" id="PF03358">
    <property type="entry name" value="FMN_red"/>
    <property type="match status" value="1"/>
</dbReference>
<dbReference type="GO" id="GO:0010181">
    <property type="term" value="F:FMN binding"/>
    <property type="evidence" value="ECO:0007669"/>
    <property type="project" value="TreeGrafter"/>
</dbReference>
<evidence type="ECO:0000313" key="5">
    <source>
        <dbReference type="Proteomes" id="UP000184533"/>
    </source>
</evidence>
<keyword evidence="4" id="KW-1185">Reference proteome</keyword>
<evidence type="ECO:0000313" key="3">
    <source>
        <dbReference type="EMBL" id="SHF08237.1"/>
    </source>
</evidence>
<reference evidence="3 5" key="2">
    <citation type="submission" date="2016-11" db="EMBL/GenBank/DDBJ databases">
        <authorList>
            <person name="Jaros S."/>
            <person name="Januszkiewicz K."/>
            <person name="Wedrychowicz H."/>
        </authorList>
    </citation>
    <scope>NUCLEOTIDE SEQUENCE [LARGE SCALE GENOMIC DNA]</scope>
    <source>
        <strain evidence="3 5">DSM 17137</strain>
    </source>
</reference>
<name>A0A0F5LR89_9HYPH</name>